<dbReference type="Pfam" id="PF00884">
    <property type="entry name" value="Sulfatase"/>
    <property type="match status" value="1"/>
</dbReference>
<keyword evidence="3" id="KW-0479">Metal-binding</keyword>
<evidence type="ECO:0000256" key="2">
    <source>
        <dbReference type="ARBA" id="ARBA00008779"/>
    </source>
</evidence>
<keyword evidence="4 8" id="KW-0732">Signal</keyword>
<dbReference type="PANTHER" id="PTHR45953">
    <property type="entry name" value="IDURONATE 2-SULFATASE"/>
    <property type="match status" value="1"/>
</dbReference>
<feature type="signal peptide" evidence="8">
    <location>
        <begin position="1"/>
        <end position="22"/>
    </location>
</feature>
<dbReference type="Gene3D" id="2.60.120.260">
    <property type="entry name" value="Galactose-binding domain-like"/>
    <property type="match status" value="1"/>
</dbReference>
<evidence type="ECO:0000256" key="5">
    <source>
        <dbReference type="ARBA" id="ARBA00022801"/>
    </source>
</evidence>
<comment type="similarity">
    <text evidence="2">Belongs to the sulfatase family.</text>
</comment>
<dbReference type="GO" id="GO:0004423">
    <property type="term" value="F:iduronate-2-sulfatase activity"/>
    <property type="evidence" value="ECO:0007669"/>
    <property type="project" value="InterPro"/>
</dbReference>
<evidence type="ECO:0000256" key="4">
    <source>
        <dbReference type="ARBA" id="ARBA00022729"/>
    </source>
</evidence>
<dbReference type="PROSITE" id="PS00523">
    <property type="entry name" value="SULFATASE_1"/>
    <property type="match status" value="1"/>
</dbReference>
<dbReference type="InterPro" id="IPR035874">
    <property type="entry name" value="IDS"/>
</dbReference>
<dbReference type="InterPro" id="IPR017850">
    <property type="entry name" value="Alkaline_phosphatase_core_sf"/>
</dbReference>
<evidence type="ECO:0000256" key="3">
    <source>
        <dbReference type="ARBA" id="ARBA00022723"/>
    </source>
</evidence>
<keyword evidence="5" id="KW-0378">Hydrolase</keyword>
<dbReference type="GO" id="GO:0046872">
    <property type="term" value="F:metal ion binding"/>
    <property type="evidence" value="ECO:0007669"/>
    <property type="project" value="UniProtKB-KW"/>
</dbReference>
<dbReference type="InterPro" id="IPR000917">
    <property type="entry name" value="Sulfatase_N"/>
</dbReference>
<evidence type="ECO:0000256" key="8">
    <source>
        <dbReference type="SAM" id="SignalP"/>
    </source>
</evidence>
<dbReference type="EMBL" id="QEWP01000014">
    <property type="protein sequence ID" value="PWD98433.1"/>
    <property type="molecule type" value="Genomic_DNA"/>
</dbReference>
<keyword evidence="6" id="KW-0106">Calcium</keyword>
<evidence type="ECO:0000256" key="1">
    <source>
        <dbReference type="ARBA" id="ARBA00001913"/>
    </source>
</evidence>
<dbReference type="OrthoDB" id="9763552at2"/>
<dbReference type="GO" id="GO:0005737">
    <property type="term" value="C:cytoplasm"/>
    <property type="evidence" value="ECO:0007669"/>
    <property type="project" value="TreeGrafter"/>
</dbReference>
<reference evidence="10 11" key="1">
    <citation type="submission" date="2018-05" db="EMBL/GenBank/DDBJ databases">
        <title>Marinilabilia rubrum sp. nov., isolated from saltern sediment.</title>
        <authorList>
            <person name="Zhang R."/>
        </authorList>
    </citation>
    <scope>NUCLEOTIDE SEQUENCE [LARGE SCALE GENOMIC DNA]</scope>
    <source>
        <strain evidence="10 11">WTE16</strain>
    </source>
</reference>
<feature type="domain" description="Sulfatase N-terminal" evidence="9">
    <location>
        <begin position="26"/>
        <end position="406"/>
    </location>
</feature>
<evidence type="ECO:0000256" key="7">
    <source>
        <dbReference type="SAM" id="MobiDB-lite"/>
    </source>
</evidence>
<dbReference type="SUPFAM" id="SSF49785">
    <property type="entry name" value="Galactose-binding domain-like"/>
    <property type="match status" value="1"/>
</dbReference>
<protein>
    <submittedName>
        <fullName evidence="10">Sulfatase</fullName>
    </submittedName>
</protein>
<evidence type="ECO:0000313" key="10">
    <source>
        <dbReference type="EMBL" id="PWD98433.1"/>
    </source>
</evidence>
<keyword evidence="11" id="KW-1185">Reference proteome</keyword>
<accession>A0A2U2B5X3</accession>
<dbReference type="InterPro" id="IPR008979">
    <property type="entry name" value="Galactose-bd-like_sf"/>
</dbReference>
<gene>
    <name evidence="10" type="ORF">DDZ16_15245</name>
</gene>
<name>A0A2U2B5X3_9BACT</name>
<dbReference type="Proteomes" id="UP000244956">
    <property type="component" value="Unassembled WGS sequence"/>
</dbReference>
<sequence>MKLNLKNLILGIGLLAATSAFAQKKSNVLFIAVDDLKPVIGSYGDEFAQTPHIDQLAEGGTLFTNAHTQRAVCGPSRASLMTGMRPDYTGVWDLKTRMRDVNPDILTLPQYYKENGYASVAIGKIYDPRCVGNNYDAPSWSVPYSESARYTYPEKYGEPALSYYALPEAKERVDELRKEAQEKGVKNVSKYIREHFKPSTECADVEDDAYMDTQIANNALKYMEDLAGQDEPFFLAVGFKRPHLPFAAPKKYWDLYERDEVPLAEYQHAVKNGVDLAYHKHGELQSYTDIPEIDSFSDIFTKKLSEDKQRELIHGYYAAVSFIDAQVGRIMKRLKELGLDKNTTVVLWGDHGWHLGDHALWCKHTNFEQATRVPFIITTPKGKREVKYHHPVEFLDIFPTLCDISGLDIPEHLQGESLKPVLSDPDTRIKEYAVSQFSRGKTNGYSIRTDRYRLTLWLENDYRTFDPLDENLIVAGELYDYQEDPLETENFYEDREYLEVRDRLMDYFREFVKQQNQELKGAGSIPQGKETNTTGEARMKKKASADPEGISFDQTFRQNWKIIARNGAKVAFDTKNGRLKATVDKLGENNWDIQVQTKEPLYFREGQKLILKLEAKGGNIKFACGPVNGERVVRKIKTGNQLQSEKLYFPFPETGEWDFKIQFLDKGDYEIRILDVKVK</sequence>
<evidence type="ECO:0000256" key="6">
    <source>
        <dbReference type="ARBA" id="ARBA00022837"/>
    </source>
</evidence>
<dbReference type="CDD" id="cd16030">
    <property type="entry name" value="iduronate-2-sulfatase"/>
    <property type="match status" value="1"/>
</dbReference>
<feature type="chain" id="PRO_5015464386" evidence="8">
    <location>
        <begin position="23"/>
        <end position="679"/>
    </location>
</feature>
<dbReference type="InterPro" id="IPR024607">
    <property type="entry name" value="Sulfatase_CS"/>
</dbReference>
<comment type="cofactor">
    <cofactor evidence="1">
        <name>Ca(2+)</name>
        <dbReference type="ChEBI" id="CHEBI:29108"/>
    </cofactor>
</comment>
<comment type="caution">
    <text evidence="10">The sequence shown here is derived from an EMBL/GenBank/DDBJ whole genome shotgun (WGS) entry which is preliminary data.</text>
</comment>
<proteinExistence type="inferred from homology"/>
<dbReference type="AlphaFoldDB" id="A0A2U2B5X3"/>
<evidence type="ECO:0000313" key="11">
    <source>
        <dbReference type="Proteomes" id="UP000244956"/>
    </source>
</evidence>
<organism evidence="10 11">
    <name type="scientific">Marinilabilia rubra</name>
    <dbReference type="NCBI Taxonomy" id="2162893"/>
    <lineage>
        <taxon>Bacteria</taxon>
        <taxon>Pseudomonadati</taxon>
        <taxon>Bacteroidota</taxon>
        <taxon>Bacteroidia</taxon>
        <taxon>Marinilabiliales</taxon>
        <taxon>Marinilabiliaceae</taxon>
        <taxon>Marinilabilia</taxon>
    </lineage>
</organism>
<evidence type="ECO:0000259" key="9">
    <source>
        <dbReference type="Pfam" id="PF00884"/>
    </source>
</evidence>
<dbReference type="PANTHER" id="PTHR45953:SF1">
    <property type="entry name" value="IDURONATE 2-SULFATASE"/>
    <property type="match status" value="1"/>
</dbReference>
<dbReference type="RefSeq" id="WP_109265345.1">
    <property type="nucleotide sequence ID" value="NZ_QEWP01000014.1"/>
</dbReference>
<feature type="region of interest" description="Disordered" evidence="7">
    <location>
        <begin position="519"/>
        <end position="544"/>
    </location>
</feature>
<dbReference type="SUPFAM" id="SSF53649">
    <property type="entry name" value="Alkaline phosphatase-like"/>
    <property type="match status" value="1"/>
</dbReference>
<dbReference type="Gene3D" id="3.40.720.10">
    <property type="entry name" value="Alkaline Phosphatase, subunit A"/>
    <property type="match status" value="1"/>
</dbReference>